<keyword evidence="3" id="KW-1185">Reference proteome</keyword>
<proteinExistence type="predicted"/>
<reference evidence="2" key="1">
    <citation type="submission" date="2023-07" db="EMBL/GenBank/DDBJ databases">
        <authorList>
            <person name="Stuckert A."/>
        </authorList>
    </citation>
    <scope>NUCLEOTIDE SEQUENCE</scope>
</reference>
<protein>
    <recommendedName>
        <fullName evidence="4">Reverse transcriptase domain-containing protein</fullName>
    </recommendedName>
</protein>
<dbReference type="EMBL" id="CAUEEQ010031106">
    <property type="protein sequence ID" value="CAJ0950114.1"/>
    <property type="molecule type" value="Genomic_DNA"/>
</dbReference>
<accession>A0ABN9LX86</accession>
<organism evidence="2 3">
    <name type="scientific">Ranitomeya imitator</name>
    <name type="common">mimic poison frog</name>
    <dbReference type="NCBI Taxonomy" id="111125"/>
    <lineage>
        <taxon>Eukaryota</taxon>
        <taxon>Metazoa</taxon>
        <taxon>Chordata</taxon>
        <taxon>Craniata</taxon>
        <taxon>Vertebrata</taxon>
        <taxon>Euteleostomi</taxon>
        <taxon>Amphibia</taxon>
        <taxon>Batrachia</taxon>
        <taxon>Anura</taxon>
        <taxon>Neobatrachia</taxon>
        <taxon>Hyloidea</taxon>
        <taxon>Dendrobatidae</taxon>
        <taxon>Dendrobatinae</taxon>
        <taxon>Ranitomeya</taxon>
    </lineage>
</organism>
<name>A0ABN9LX86_9NEOB</name>
<dbReference type="Proteomes" id="UP001176940">
    <property type="component" value="Unassembled WGS sequence"/>
</dbReference>
<evidence type="ECO:0000313" key="3">
    <source>
        <dbReference type="Proteomes" id="UP001176940"/>
    </source>
</evidence>
<evidence type="ECO:0000313" key="2">
    <source>
        <dbReference type="EMBL" id="CAJ0950114.1"/>
    </source>
</evidence>
<feature type="region of interest" description="Disordered" evidence="1">
    <location>
        <begin position="174"/>
        <end position="220"/>
    </location>
</feature>
<sequence length="575" mass="65712">MSTDTYVYDEATGTTILSRIKTKTDFLHLPSKDIKSRDWEKEKKKLIGYDLHCATLGEYHRQGKIPRGLRCNLRPTLFSDNEKYCTTFQKILNKCSFDIILLTIEYLQEAIKSTEEKIESIETQLTTTFSTTEFATLKSKVDSILTTHQRTLEERKRSKFQRDTEDNLTNTVYKWEDPFPRRQRPRYRRTPGGNYHSGGSSPAGGSSAGSGSETGGAQTSGLRFLGQNARQPGGQGRRDGDRHMTLRSQVDSFQLERDLQHFYRNIRLKVHFEDSSNSTRPTSILPHTEGPSISIDQLGLRNRSTFIPSKSNHAVETFVNLLDRDIKRTLHDQRLGFLPVRHNLDPLEKQALNSLRDNKNIIIKPADKGGAIVVMDKSFYVSEVRRQLADTTTYKKIQNDPTHTIRQKITRVVDKHLQLKTIDNKTKTYLINHHPVTPVLYILPKIHKNLQNPPGRPIVASTDSILNPLSIFLEKLLTPYTRVTKSFILDTGDFLGKIRNMKKIPSDSLLCTLDVNSLYTSITHDMGIEAVSQTLSEAELDKGTQELCIDLLNLVLRENFFVFEDDFSYRHAARQ</sequence>
<comment type="caution">
    <text evidence="2">The sequence shown here is derived from an EMBL/GenBank/DDBJ whole genome shotgun (WGS) entry which is preliminary data.</text>
</comment>
<dbReference type="PANTHER" id="PTHR21301">
    <property type="entry name" value="REVERSE TRANSCRIPTASE"/>
    <property type="match status" value="1"/>
</dbReference>
<evidence type="ECO:0008006" key="4">
    <source>
        <dbReference type="Google" id="ProtNLM"/>
    </source>
</evidence>
<gene>
    <name evidence="2" type="ORF">RIMI_LOCUS12878620</name>
</gene>
<evidence type="ECO:0000256" key="1">
    <source>
        <dbReference type="SAM" id="MobiDB-lite"/>
    </source>
</evidence>
<dbReference type="PANTHER" id="PTHR21301:SF12">
    <property type="match status" value="1"/>
</dbReference>